<dbReference type="KEGG" id="laj:A0128_09460"/>
<gene>
    <name evidence="1" type="ORF">A0128_09460</name>
</gene>
<dbReference type="EMBL" id="CP015217">
    <property type="protein sequence ID" value="AOP34049.1"/>
    <property type="molecule type" value="Genomic_DNA"/>
</dbReference>
<dbReference type="NCBIfam" id="NF047562">
    <property type="entry name" value="LIC_14007_fam"/>
    <property type="match status" value="1"/>
</dbReference>
<evidence type="ECO:0000313" key="1">
    <source>
        <dbReference type="EMBL" id="AOP34049.1"/>
    </source>
</evidence>
<dbReference type="AlphaFoldDB" id="A0A1D7UWT6"/>
<accession>A0A1D7UWT6</accession>
<reference evidence="1 2" key="1">
    <citation type="submission" date="2016-04" db="EMBL/GenBank/DDBJ databases">
        <title>Complete genome seqeunce of Leptospira alstonii serovar Room22.</title>
        <authorList>
            <person name="Nally J.E."/>
            <person name="Bayles D.O."/>
            <person name="Hurley D."/>
            <person name="Fanning S."/>
            <person name="McMahon B.J."/>
            <person name="Arent Z."/>
        </authorList>
    </citation>
    <scope>NUCLEOTIDE SEQUENCE [LARGE SCALE GENOMIC DNA]</scope>
    <source>
        <strain evidence="1 2">GWTS #1</strain>
    </source>
</reference>
<proteinExistence type="predicted"/>
<dbReference type="OrthoDB" id="340228at2"/>
<dbReference type="Proteomes" id="UP000094197">
    <property type="component" value="Chromosome 1"/>
</dbReference>
<sequence>MKIYSGAFTSLRVEQPPLFVTKNGLKRKISVQEPQKVLEKSIAYSLEKNVLLISYTLLLDHTGDSRIAENSYLRFSERFRETFTQDSWFFLSNRIETFLKEYEQTKLDFQYESEF</sequence>
<keyword evidence="2" id="KW-1185">Reference proteome</keyword>
<name>A0A1D7UWT6_9LEPT</name>
<evidence type="ECO:0000313" key="2">
    <source>
        <dbReference type="Proteomes" id="UP000094197"/>
    </source>
</evidence>
<organism evidence="1 2">
    <name type="scientific">Leptospira tipperaryensis</name>
    <dbReference type="NCBI Taxonomy" id="2564040"/>
    <lineage>
        <taxon>Bacteria</taxon>
        <taxon>Pseudomonadati</taxon>
        <taxon>Spirochaetota</taxon>
        <taxon>Spirochaetia</taxon>
        <taxon>Leptospirales</taxon>
        <taxon>Leptospiraceae</taxon>
        <taxon>Leptospira</taxon>
    </lineage>
</organism>
<dbReference type="NCBIfam" id="NF047604">
    <property type="entry name" value="LIC14007_fam"/>
    <property type="match status" value="1"/>
</dbReference>
<protein>
    <submittedName>
        <fullName evidence="1">Uncharacterized protein</fullName>
    </submittedName>
</protein>
<dbReference type="RefSeq" id="WP_069607280.1">
    <property type="nucleotide sequence ID" value="NZ_CP015217.1"/>
</dbReference>